<feature type="transmembrane region" description="Helical" evidence="6">
    <location>
        <begin position="12"/>
        <end position="45"/>
    </location>
</feature>
<dbReference type="PANTHER" id="PTHR33545">
    <property type="entry name" value="UPF0750 MEMBRANE PROTEIN YITT-RELATED"/>
    <property type="match status" value="1"/>
</dbReference>
<sequence length="285" mass="31168">MKKGRLALEILTIMLGNFIYAVGIVFFIMPSGLITGGTTGIAIAVNHYTKLPISSIVLAFNVIMFVIGLFVLGKKFALTTLISTLFFPFSLEVLQKLFANIVITDDIFLCTIFGGVCIGSAIALVIRVGASTGGMSIPPLILNKYMHIPVSVSLYVGDCIILALQVAFSDKDKILYGIILVMIYSIVLDKLLLVGTNKIQIKVISVKSLEMKDAIISRFDRGVTLLHGKSGYLEREMDILLTVISNSDLSKFEKLVHEIDAEAFVIISHVNEVRGRGFSIGKKYL</sequence>
<proteinExistence type="predicted"/>
<dbReference type="Gene3D" id="3.30.70.120">
    <property type="match status" value="1"/>
</dbReference>
<dbReference type="GO" id="GO:0005886">
    <property type="term" value="C:plasma membrane"/>
    <property type="evidence" value="ECO:0007669"/>
    <property type="project" value="UniProtKB-SubCell"/>
</dbReference>
<name>A0A084JR04_9FIRM</name>
<evidence type="ECO:0000256" key="5">
    <source>
        <dbReference type="ARBA" id="ARBA00023136"/>
    </source>
</evidence>
<dbReference type="CDD" id="cd16380">
    <property type="entry name" value="YitT_C"/>
    <property type="match status" value="1"/>
</dbReference>
<evidence type="ECO:0000256" key="2">
    <source>
        <dbReference type="ARBA" id="ARBA00022475"/>
    </source>
</evidence>
<evidence type="ECO:0000256" key="3">
    <source>
        <dbReference type="ARBA" id="ARBA00022692"/>
    </source>
</evidence>
<evidence type="ECO:0000313" key="8">
    <source>
        <dbReference type="EMBL" id="KEZ91388.1"/>
    </source>
</evidence>
<dbReference type="InterPro" id="IPR051461">
    <property type="entry name" value="UPF0750_membrane"/>
</dbReference>
<evidence type="ECO:0000256" key="6">
    <source>
        <dbReference type="SAM" id="Phobius"/>
    </source>
</evidence>
<accession>A0A084JR04</accession>
<keyword evidence="5 6" id="KW-0472">Membrane</keyword>
<dbReference type="RefSeq" id="WP_205621727.1">
    <property type="nucleotide sequence ID" value="NZ_JPME01000005.1"/>
</dbReference>
<comment type="subcellular location">
    <subcellularLocation>
        <location evidence="1">Cell membrane</location>
        <topology evidence="1">Multi-pass membrane protein</topology>
    </subcellularLocation>
</comment>
<keyword evidence="4 6" id="KW-1133">Transmembrane helix</keyword>
<protein>
    <submittedName>
        <fullName evidence="8">Membrane protein</fullName>
    </submittedName>
</protein>
<evidence type="ECO:0000256" key="1">
    <source>
        <dbReference type="ARBA" id="ARBA00004651"/>
    </source>
</evidence>
<evidence type="ECO:0000313" key="9">
    <source>
        <dbReference type="Proteomes" id="UP000028525"/>
    </source>
</evidence>
<dbReference type="Pfam" id="PF10035">
    <property type="entry name" value="DUF2179"/>
    <property type="match status" value="1"/>
</dbReference>
<dbReference type="AlphaFoldDB" id="A0A084JR04"/>
<dbReference type="InterPro" id="IPR003740">
    <property type="entry name" value="YitT"/>
</dbReference>
<feature type="transmembrane region" description="Helical" evidence="6">
    <location>
        <begin position="174"/>
        <end position="193"/>
    </location>
</feature>
<comment type="caution">
    <text evidence="8">The sequence shown here is derived from an EMBL/GenBank/DDBJ whole genome shotgun (WGS) entry which is preliminary data.</text>
</comment>
<reference evidence="8 9" key="1">
    <citation type="submission" date="2014-07" db="EMBL/GenBank/DDBJ databases">
        <title>Draft genome of Clostridium celerecrescens 152B isolated from sediments associated with methane hydrate from Krishna Godavari basin.</title>
        <authorList>
            <person name="Honkalas V.S."/>
            <person name="Dabir A.P."/>
            <person name="Arora P."/>
            <person name="Dhakephalkar P.K."/>
        </authorList>
    </citation>
    <scope>NUCLEOTIDE SEQUENCE [LARGE SCALE GENOMIC DNA]</scope>
    <source>
        <strain evidence="8 9">152B</strain>
    </source>
</reference>
<keyword evidence="2" id="KW-1003">Cell membrane</keyword>
<dbReference type="InterPro" id="IPR019264">
    <property type="entry name" value="DUF2179"/>
</dbReference>
<evidence type="ECO:0000256" key="4">
    <source>
        <dbReference type="ARBA" id="ARBA00022989"/>
    </source>
</evidence>
<dbReference type="Proteomes" id="UP000028525">
    <property type="component" value="Unassembled WGS sequence"/>
</dbReference>
<feature type="domain" description="DUF2179" evidence="7">
    <location>
        <begin position="221"/>
        <end position="275"/>
    </location>
</feature>
<dbReference type="EMBL" id="JPME01000005">
    <property type="protein sequence ID" value="KEZ91388.1"/>
    <property type="molecule type" value="Genomic_DNA"/>
</dbReference>
<evidence type="ECO:0000259" key="7">
    <source>
        <dbReference type="Pfam" id="PF10035"/>
    </source>
</evidence>
<gene>
    <name evidence="8" type="ORF">IO98_03700</name>
</gene>
<dbReference type="PANTHER" id="PTHR33545:SF5">
    <property type="entry name" value="UPF0750 MEMBRANE PROTEIN YITT"/>
    <property type="match status" value="1"/>
</dbReference>
<dbReference type="STRING" id="29354.IO98_03700"/>
<dbReference type="Pfam" id="PF02588">
    <property type="entry name" value="YitT_membrane"/>
    <property type="match status" value="1"/>
</dbReference>
<keyword evidence="3 6" id="KW-0812">Transmembrane</keyword>
<keyword evidence="9" id="KW-1185">Reference proteome</keyword>
<dbReference type="InterPro" id="IPR015867">
    <property type="entry name" value="N-reg_PII/ATP_PRibTrfase_C"/>
</dbReference>
<feature type="transmembrane region" description="Helical" evidence="6">
    <location>
        <begin position="147"/>
        <end position="168"/>
    </location>
</feature>
<organism evidence="8 9">
    <name type="scientific">Lacrimispora celerecrescens</name>
    <dbReference type="NCBI Taxonomy" id="29354"/>
    <lineage>
        <taxon>Bacteria</taxon>
        <taxon>Bacillati</taxon>
        <taxon>Bacillota</taxon>
        <taxon>Clostridia</taxon>
        <taxon>Lachnospirales</taxon>
        <taxon>Lachnospiraceae</taxon>
        <taxon>Lacrimispora</taxon>
    </lineage>
</organism>
<dbReference type="PIRSF" id="PIRSF006483">
    <property type="entry name" value="Membrane_protein_YitT"/>
    <property type="match status" value="1"/>
</dbReference>
<feature type="transmembrane region" description="Helical" evidence="6">
    <location>
        <begin position="51"/>
        <end position="71"/>
    </location>
</feature>
<feature type="transmembrane region" description="Helical" evidence="6">
    <location>
        <begin position="106"/>
        <end position="126"/>
    </location>
</feature>